<accession>A0A165WH84</accession>
<reference evidence="2" key="1">
    <citation type="journal article" date="2016" name="Nat. Genet.">
        <title>A high-quality carrot genome assembly provides new insights into carotenoid accumulation and asterid genome evolution.</title>
        <authorList>
            <person name="Iorizzo M."/>
            <person name="Ellison S."/>
            <person name="Senalik D."/>
            <person name="Zeng P."/>
            <person name="Satapoomin P."/>
            <person name="Huang J."/>
            <person name="Bowman M."/>
            <person name="Iovene M."/>
            <person name="Sanseverino W."/>
            <person name="Cavagnaro P."/>
            <person name="Yildiz M."/>
            <person name="Macko-Podgorni A."/>
            <person name="Moranska E."/>
            <person name="Grzebelus E."/>
            <person name="Grzebelus D."/>
            <person name="Ashrafi H."/>
            <person name="Zheng Z."/>
            <person name="Cheng S."/>
            <person name="Spooner D."/>
            <person name="Van Deynze A."/>
            <person name="Simon P."/>
        </authorList>
    </citation>
    <scope>NUCLEOTIDE SEQUENCE [LARGE SCALE GENOMIC DNA]</scope>
    <source>
        <tissue evidence="2">Leaf</tissue>
    </source>
</reference>
<dbReference type="InterPro" id="IPR016123">
    <property type="entry name" value="Mog1/PsbP_a/b/a-sand"/>
</dbReference>
<dbReference type="Pfam" id="PF01789">
    <property type="entry name" value="PsbP"/>
    <property type="match status" value="1"/>
</dbReference>
<name>A0A165WH84_DAUCS</name>
<dbReference type="GO" id="GO:0019898">
    <property type="term" value="C:extrinsic component of membrane"/>
    <property type="evidence" value="ECO:0007669"/>
    <property type="project" value="InterPro"/>
</dbReference>
<dbReference type="STRING" id="79200.A0A165WH84"/>
<evidence type="ECO:0000259" key="1">
    <source>
        <dbReference type="Pfam" id="PF01789"/>
    </source>
</evidence>
<feature type="domain" description="PsbP C-terminal" evidence="1">
    <location>
        <begin position="80"/>
        <end position="228"/>
    </location>
</feature>
<dbReference type="SUPFAM" id="SSF55724">
    <property type="entry name" value="Mog1p/PsbP-like"/>
    <property type="match status" value="1"/>
</dbReference>
<dbReference type="InterPro" id="IPR002683">
    <property type="entry name" value="PsbP_C"/>
</dbReference>
<sequence length="231" mass="26074">MAVSSLSLSLPSTSLSERFNVAHSRFTLKPSAIHINACSSDPTSEDERNSKRRLLLLGAGALASTIIPVNSVLAEGTPANYDSFTDLSDGYSYIYPSDWREYDYRGHDSAFKDRYLQLQNVRVSFIPTDKSDIHDMGPINKVVPYLLKNVLATPTQVADIFDMQERTTDGKNYYTFEYTLTSKNFSRAAFTTIAVANGRYYTLIVGANERRWRRVRDKLKIVADSFKVLDI</sequence>
<dbReference type="OMA" id="IHELGPM"/>
<organism evidence="2">
    <name type="scientific">Daucus carota subsp. sativus</name>
    <name type="common">Carrot</name>
    <dbReference type="NCBI Taxonomy" id="79200"/>
    <lineage>
        <taxon>Eukaryota</taxon>
        <taxon>Viridiplantae</taxon>
        <taxon>Streptophyta</taxon>
        <taxon>Embryophyta</taxon>
        <taxon>Tracheophyta</taxon>
        <taxon>Spermatophyta</taxon>
        <taxon>Magnoliopsida</taxon>
        <taxon>eudicotyledons</taxon>
        <taxon>Gunneridae</taxon>
        <taxon>Pentapetalae</taxon>
        <taxon>asterids</taxon>
        <taxon>campanulids</taxon>
        <taxon>Apiales</taxon>
        <taxon>Apiaceae</taxon>
        <taxon>Apioideae</taxon>
        <taxon>Scandiceae</taxon>
        <taxon>Daucinae</taxon>
        <taxon>Daucus</taxon>
        <taxon>Daucus sect. Daucus</taxon>
    </lineage>
</organism>
<dbReference type="PANTHER" id="PTHR31407">
    <property type="match status" value="1"/>
</dbReference>
<gene>
    <name evidence="2" type="ORF">DCAR_015210</name>
</gene>
<dbReference type="GO" id="GO:0015979">
    <property type="term" value="P:photosynthesis"/>
    <property type="evidence" value="ECO:0007669"/>
    <property type="project" value="InterPro"/>
</dbReference>
<dbReference type="EMBL" id="LNRQ01000004">
    <property type="protein sequence ID" value="KZM97428.1"/>
    <property type="molecule type" value="Genomic_DNA"/>
</dbReference>
<dbReference type="NCBIfam" id="NF040946">
    <property type="entry name" value="PSII_PsbP"/>
    <property type="match status" value="1"/>
</dbReference>
<dbReference type="Gene3D" id="3.40.1000.10">
    <property type="entry name" value="Mog1/PsbP, alpha/beta/alpha sandwich"/>
    <property type="match status" value="1"/>
</dbReference>
<dbReference type="OrthoDB" id="1575572at2759"/>
<evidence type="ECO:0000313" key="2">
    <source>
        <dbReference type="EMBL" id="KZM97428.1"/>
    </source>
</evidence>
<proteinExistence type="predicted"/>
<protein>
    <recommendedName>
        <fullName evidence="1">PsbP C-terminal domain-containing protein</fullName>
    </recommendedName>
</protein>
<dbReference type="KEGG" id="dcr:108216840"/>
<dbReference type="AlphaFoldDB" id="A0A165WH84"/>
<comment type="caution">
    <text evidence="2">The sequence shown here is derived from an EMBL/GenBank/DDBJ whole genome shotgun (WGS) entry which is preliminary data.</text>
</comment>
<dbReference type="GO" id="GO:0009654">
    <property type="term" value="C:photosystem II oxygen evolving complex"/>
    <property type="evidence" value="ECO:0007669"/>
    <property type="project" value="InterPro"/>
</dbReference>
<dbReference type="GO" id="GO:0005509">
    <property type="term" value="F:calcium ion binding"/>
    <property type="evidence" value="ECO:0007669"/>
    <property type="project" value="InterPro"/>
</dbReference>
<dbReference type="Gramene" id="KZM97428">
    <property type="protein sequence ID" value="KZM97428"/>
    <property type="gene ID" value="DCAR_015210"/>
</dbReference>
<dbReference type="PANTHER" id="PTHR31407:SF10">
    <property type="entry name" value="PHOTOSYNTHETIC NDH SUBUNIT OF LUMENAL LOCATION 1, CHLOROPLASTIC"/>
    <property type="match status" value="1"/>
</dbReference>